<dbReference type="PROSITE" id="PS50110">
    <property type="entry name" value="RESPONSE_REGULATORY"/>
    <property type="match status" value="1"/>
</dbReference>
<dbReference type="AlphaFoldDB" id="A0A271IWY7"/>
<proteinExistence type="predicted"/>
<evidence type="ECO:0000313" key="5">
    <source>
        <dbReference type="Proteomes" id="UP000216339"/>
    </source>
</evidence>
<keyword evidence="5" id="KW-1185">Reference proteome</keyword>
<name>A0A271IWY7_9BACT</name>
<feature type="domain" description="Response regulatory" evidence="3">
    <location>
        <begin position="8"/>
        <end position="123"/>
    </location>
</feature>
<protein>
    <recommendedName>
        <fullName evidence="3">Response regulatory domain-containing protein</fullName>
    </recommendedName>
</protein>
<evidence type="ECO:0000256" key="1">
    <source>
        <dbReference type="ARBA" id="ARBA00023125"/>
    </source>
</evidence>
<dbReference type="InterPro" id="IPR011006">
    <property type="entry name" value="CheY-like_superfamily"/>
</dbReference>
<dbReference type="InterPro" id="IPR001789">
    <property type="entry name" value="Sig_transdc_resp-reg_receiver"/>
</dbReference>
<comment type="caution">
    <text evidence="4">The sequence shown here is derived from an EMBL/GenBank/DDBJ whole genome shotgun (WGS) entry which is preliminary data.</text>
</comment>
<dbReference type="SUPFAM" id="SSF52172">
    <property type="entry name" value="CheY-like"/>
    <property type="match status" value="1"/>
</dbReference>
<evidence type="ECO:0000313" key="4">
    <source>
        <dbReference type="EMBL" id="PAP75235.1"/>
    </source>
</evidence>
<dbReference type="InterPro" id="IPR039420">
    <property type="entry name" value="WalR-like"/>
</dbReference>
<dbReference type="PANTHER" id="PTHR43214">
    <property type="entry name" value="TWO-COMPONENT RESPONSE REGULATOR"/>
    <property type="match status" value="1"/>
</dbReference>
<dbReference type="OrthoDB" id="9797341at2"/>
<dbReference type="EMBL" id="MQWD01000001">
    <property type="protein sequence ID" value="PAP75235.1"/>
    <property type="molecule type" value="Genomic_DNA"/>
</dbReference>
<dbReference type="GO" id="GO:0000160">
    <property type="term" value="P:phosphorelay signal transduction system"/>
    <property type="evidence" value="ECO:0007669"/>
    <property type="project" value="InterPro"/>
</dbReference>
<feature type="modified residue" description="4-aspartylphosphate" evidence="2">
    <location>
        <position position="58"/>
    </location>
</feature>
<dbReference type="Pfam" id="PF00072">
    <property type="entry name" value="Response_reg"/>
    <property type="match status" value="1"/>
</dbReference>
<dbReference type="Gene3D" id="3.40.50.2300">
    <property type="match status" value="1"/>
</dbReference>
<accession>A0A271IWY7</accession>
<dbReference type="Proteomes" id="UP000216339">
    <property type="component" value="Unassembled WGS sequence"/>
</dbReference>
<gene>
    <name evidence="4" type="ORF">BSZ37_01655</name>
</gene>
<keyword evidence="2" id="KW-0597">Phosphoprotein</keyword>
<dbReference type="GO" id="GO:0003677">
    <property type="term" value="F:DNA binding"/>
    <property type="evidence" value="ECO:0007669"/>
    <property type="project" value="UniProtKB-KW"/>
</dbReference>
<evidence type="ECO:0000256" key="2">
    <source>
        <dbReference type="PROSITE-ProRule" id="PRU00169"/>
    </source>
</evidence>
<evidence type="ECO:0000259" key="3">
    <source>
        <dbReference type="PROSITE" id="PS50110"/>
    </source>
</evidence>
<dbReference type="RefSeq" id="WP_095508872.1">
    <property type="nucleotide sequence ID" value="NZ_MQWD01000001.1"/>
</dbReference>
<sequence>MPDQTPRRVFLVDDHRWLLDTLAHALSLEDGIEVCGTAASGEEAIEALPDAVDVLLVDMRLPGMSGPDVVRALADRRPDVACVVVSAKPAVEASAEALDAGAAAYVEKGDFRALVHVIRTCCAPV</sequence>
<dbReference type="SMART" id="SM00448">
    <property type="entry name" value="REC"/>
    <property type="match status" value="1"/>
</dbReference>
<reference evidence="4 5" key="1">
    <citation type="submission" date="2016-11" db="EMBL/GenBank/DDBJ databases">
        <title>Study of marine rhodopsin-containing bacteria.</title>
        <authorList>
            <person name="Yoshizawa S."/>
            <person name="Kumagai Y."/>
            <person name="Kogure K."/>
        </authorList>
    </citation>
    <scope>NUCLEOTIDE SEQUENCE [LARGE SCALE GENOMIC DNA]</scope>
    <source>
        <strain evidence="4 5">SAORIC-28</strain>
    </source>
</reference>
<keyword evidence="1" id="KW-0238">DNA-binding</keyword>
<organism evidence="4 5">
    <name type="scientific">Rubrivirga marina</name>
    <dbReference type="NCBI Taxonomy" id="1196024"/>
    <lineage>
        <taxon>Bacteria</taxon>
        <taxon>Pseudomonadati</taxon>
        <taxon>Rhodothermota</taxon>
        <taxon>Rhodothermia</taxon>
        <taxon>Rhodothermales</taxon>
        <taxon>Rubricoccaceae</taxon>
        <taxon>Rubrivirga</taxon>
    </lineage>
</organism>